<comment type="caution">
    <text evidence="3">The sequence shown here is derived from an EMBL/GenBank/DDBJ whole genome shotgun (WGS) entry which is preliminary data.</text>
</comment>
<gene>
    <name evidence="3" type="ORF">PLEPLA_LOCUS46029</name>
</gene>
<feature type="chain" id="PRO_5040286851" evidence="2">
    <location>
        <begin position="19"/>
        <end position="163"/>
    </location>
</feature>
<feature type="signal peptide" evidence="2">
    <location>
        <begin position="1"/>
        <end position="18"/>
    </location>
</feature>
<dbReference type="AlphaFoldDB" id="A0A9N7VYL1"/>
<sequence length="163" mass="18273">MLLCIHILCSELIVFLEPGPERSGGSGGSISWGEHAAVHQAQETDGSREKLRWETSWFDSRCGSTNRSNVVLNDLLQLLMPWFLLQGKCGYSTSLSLKRGKDEWKATARGAEGTKEWHRRQLHYLLTIGIMQQPLHPTPGVSEGARGRDYTDGFGRRMCSQGR</sequence>
<organism evidence="3 4">
    <name type="scientific">Pleuronectes platessa</name>
    <name type="common">European plaice</name>
    <dbReference type="NCBI Taxonomy" id="8262"/>
    <lineage>
        <taxon>Eukaryota</taxon>
        <taxon>Metazoa</taxon>
        <taxon>Chordata</taxon>
        <taxon>Craniata</taxon>
        <taxon>Vertebrata</taxon>
        <taxon>Euteleostomi</taxon>
        <taxon>Actinopterygii</taxon>
        <taxon>Neopterygii</taxon>
        <taxon>Teleostei</taxon>
        <taxon>Neoteleostei</taxon>
        <taxon>Acanthomorphata</taxon>
        <taxon>Carangaria</taxon>
        <taxon>Pleuronectiformes</taxon>
        <taxon>Pleuronectoidei</taxon>
        <taxon>Pleuronectidae</taxon>
        <taxon>Pleuronectes</taxon>
    </lineage>
</organism>
<evidence type="ECO:0000256" key="1">
    <source>
        <dbReference type="SAM" id="MobiDB-lite"/>
    </source>
</evidence>
<keyword evidence="4" id="KW-1185">Reference proteome</keyword>
<feature type="compositionally biased region" description="Basic and acidic residues" evidence="1">
    <location>
        <begin position="145"/>
        <end position="155"/>
    </location>
</feature>
<reference evidence="3" key="1">
    <citation type="submission" date="2020-03" db="EMBL/GenBank/DDBJ databases">
        <authorList>
            <person name="Weist P."/>
        </authorList>
    </citation>
    <scope>NUCLEOTIDE SEQUENCE</scope>
</reference>
<protein>
    <submittedName>
        <fullName evidence="3">Uncharacterized protein</fullName>
    </submittedName>
</protein>
<name>A0A9N7VYL1_PLEPL</name>
<evidence type="ECO:0000313" key="4">
    <source>
        <dbReference type="Proteomes" id="UP001153269"/>
    </source>
</evidence>
<keyword evidence="2" id="KW-0732">Signal</keyword>
<evidence type="ECO:0000313" key="3">
    <source>
        <dbReference type="EMBL" id="CAB1458199.1"/>
    </source>
</evidence>
<proteinExistence type="predicted"/>
<evidence type="ECO:0000256" key="2">
    <source>
        <dbReference type="SAM" id="SignalP"/>
    </source>
</evidence>
<accession>A0A9N7VYL1</accession>
<feature type="region of interest" description="Disordered" evidence="1">
    <location>
        <begin position="136"/>
        <end position="163"/>
    </location>
</feature>
<dbReference type="EMBL" id="CADEAL010004377">
    <property type="protein sequence ID" value="CAB1458199.1"/>
    <property type="molecule type" value="Genomic_DNA"/>
</dbReference>
<dbReference type="Proteomes" id="UP001153269">
    <property type="component" value="Unassembled WGS sequence"/>
</dbReference>